<evidence type="ECO:0000313" key="3">
    <source>
        <dbReference type="Proteomes" id="UP000708208"/>
    </source>
</evidence>
<gene>
    <name evidence="2" type="ORF">AFUS01_LOCUS7247</name>
</gene>
<keyword evidence="3" id="KW-1185">Reference proteome</keyword>
<proteinExistence type="predicted"/>
<accession>A0A8J2NX72</accession>
<protein>
    <submittedName>
        <fullName evidence="2">Uncharacterized protein</fullName>
    </submittedName>
</protein>
<reference evidence="2" key="1">
    <citation type="submission" date="2021-06" db="EMBL/GenBank/DDBJ databases">
        <authorList>
            <person name="Hodson N. C."/>
            <person name="Mongue J. A."/>
            <person name="Jaron S. K."/>
        </authorList>
    </citation>
    <scope>NUCLEOTIDE SEQUENCE</scope>
</reference>
<name>A0A8J2NX72_9HEXA</name>
<sequence length="68" mass="7375">MSLAHSPRQGVDTNSSSNRRKAPDTTEEIDIVQTLHKKHKPGPFSDQAMPTPSPTNLNDLAALILGLK</sequence>
<dbReference type="EMBL" id="CAJVCH010048773">
    <property type="protein sequence ID" value="CAG7717810.1"/>
    <property type="molecule type" value="Genomic_DNA"/>
</dbReference>
<dbReference type="Proteomes" id="UP000708208">
    <property type="component" value="Unassembled WGS sequence"/>
</dbReference>
<comment type="caution">
    <text evidence="2">The sequence shown here is derived from an EMBL/GenBank/DDBJ whole genome shotgun (WGS) entry which is preliminary data.</text>
</comment>
<evidence type="ECO:0000313" key="2">
    <source>
        <dbReference type="EMBL" id="CAG7717810.1"/>
    </source>
</evidence>
<dbReference type="AlphaFoldDB" id="A0A8J2NX72"/>
<evidence type="ECO:0000256" key="1">
    <source>
        <dbReference type="SAM" id="MobiDB-lite"/>
    </source>
</evidence>
<feature type="region of interest" description="Disordered" evidence="1">
    <location>
        <begin position="1"/>
        <end position="32"/>
    </location>
</feature>
<organism evidence="2 3">
    <name type="scientific">Allacma fusca</name>
    <dbReference type="NCBI Taxonomy" id="39272"/>
    <lineage>
        <taxon>Eukaryota</taxon>
        <taxon>Metazoa</taxon>
        <taxon>Ecdysozoa</taxon>
        <taxon>Arthropoda</taxon>
        <taxon>Hexapoda</taxon>
        <taxon>Collembola</taxon>
        <taxon>Symphypleona</taxon>
        <taxon>Sminthuridae</taxon>
        <taxon>Allacma</taxon>
    </lineage>
</organism>